<accession>A0A2M9CIL8</accession>
<dbReference type="AlphaFoldDB" id="A0A2M9CIL8"/>
<name>A0A2M9CIL8_9MICO</name>
<evidence type="ECO:0000313" key="1">
    <source>
        <dbReference type="EMBL" id="PJJ71695.1"/>
    </source>
</evidence>
<dbReference type="EMBL" id="PGFF01000001">
    <property type="protein sequence ID" value="PJJ71695.1"/>
    <property type="molecule type" value="Genomic_DNA"/>
</dbReference>
<proteinExistence type="predicted"/>
<organism evidence="1 2">
    <name type="scientific">Diaminobutyricimonas aerilata</name>
    <dbReference type="NCBI Taxonomy" id="1162967"/>
    <lineage>
        <taxon>Bacteria</taxon>
        <taxon>Bacillati</taxon>
        <taxon>Actinomycetota</taxon>
        <taxon>Actinomycetes</taxon>
        <taxon>Micrococcales</taxon>
        <taxon>Microbacteriaceae</taxon>
        <taxon>Diaminobutyricimonas</taxon>
    </lineage>
</organism>
<dbReference type="Proteomes" id="UP000228758">
    <property type="component" value="Unassembled WGS sequence"/>
</dbReference>
<protein>
    <submittedName>
        <fullName evidence="1">Uncharacterized protein</fullName>
    </submittedName>
</protein>
<dbReference type="RefSeq" id="WP_100363967.1">
    <property type="nucleotide sequence ID" value="NZ_PGFF01000001.1"/>
</dbReference>
<evidence type="ECO:0000313" key="2">
    <source>
        <dbReference type="Proteomes" id="UP000228758"/>
    </source>
</evidence>
<comment type="caution">
    <text evidence="1">The sequence shown here is derived from an EMBL/GenBank/DDBJ whole genome shotgun (WGS) entry which is preliminary data.</text>
</comment>
<sequence>MRIELPFAEGLAVVRSATTLPPLVRDLRCSGATVYADIDLREIESDSFGFRLAAMAAGTVEVAARLEEFADGVAVFVVTAHARGLPAHRLVPYLIGPIESALDRAGLPDGLVRVFADEGDPRVSVDVQRAVDERVGGVRVRDVSLVDAVIHVDADVSGFRTPAAAE</sequence>
<gene>
    <name evidence="1" type="ORF">CLV46_1248</name>
</gene>
<keyword evidence="2" id="KW-1185">Reference proteome</keyword>
<reference evidence="1 2" key="1">
    <citation type="submission" date="2017-11" db="EMBL/GenBank/DDBJ databases">
        <title>Genomic Encyclopedia of Archaeal and Bacterial Type Strains, Phase II (KMG-II): From Individual Species to Whole Genera.</title>
        <authorList>
            <person name="Goeker M."/>
        </authorList>
    </citation>
    <scope>NUCLEOTIDE SEQUENCE [LARGE SCALE GENOMIC DNA]</scope>
    <source>
        <strain evidence="1 2">DSM 27393</strain>
    </source>
</reference>
<dbReference type="OrthoDB" id="4824764at2"/>